<feature type="non-terminal residue" evidence="1">
    <location>
        <position position="1"/>
    </location>
</feature>
<dbReference type="EMBL" id="BARU01013884">
    <property type="protein sequence ID" value="GAH41965.1"/>
    <property type="molecule type" value="Genomic_DNA"/>
</dbReference>
<evidence type="ECO:0000313" key="1">
    <source>
        <dbReference type="EMBL" id="GAH41965.1"/>
    </source>
</evidence>
<protein>
    <submittedName>
        <fullName evidence="1">Uncharacterized protein</fullName>
    </submittedName>
</protein>
<proteinExistence type="predicted"/>
<gene>
    <name evidence="1" type="ORF">S03H2_24816</name>
</gene>
<organism evidence="1">
    <name type="scientific">marine sediment metagenome</name>
    <dbReference type="NCBI Taxonomy" id="412755"/>
    <lineage>
        <taxon>unclassified sequences</taxon>
        <taxon>metagenomes</taxon>
        <taxon>ecological metagenomes</taxon>
    </lineage>
</organism>
<reference evidence="1" key="1">
    <citation type="journal article" date="2014" name="Front. Microbiol.">
        <title>High frequency of phylogenetically diverse reductive dehalogenase-homologous genes in deep subseafloor sedimentary metagenomes.</title>
        <authorList>
            <person name="Kawai M."/>
            <person name="Futagami T."/>
            <person name="Toyoda A."/>
            <person name="Takaki Y."/>
            <person name="Nishi S."/>
            <person name="Hori S."/>
            <person name="Arai W."/>
            <person name="Tsubouchi T."/>
            <person name="Morono Y."/>
            <person name="Uchiyama I."/>
            <person name="Ito T."/>
            <person name="Fujiyama A."/>
            <person name="Inagaki F."/>
            <person name="Takami H."/>
        </authorList>
    </citation>
    <scope>NUCLEOTIDE SEQUENCE</scope>
    <source>
        <strain evidence="1">Expedition CK06-06</strain>
    </source>
</reference>
<accession>X1GAZ3</accession>
<dbReference type="AlphaFoldDB" id="X1GAZ3"/>
<sequence>EDFKTVLKEHQLWYEPDHELYHQNPPIYETCALYGSRKNIYRSFDECVRRIL</sequence>
<comment type="caution">
    <text evidence="1">The sequence shown here is derived from an EMBL/GenBank/DDBJ whole genome shotgun (WGS) entry which is preliminary data.</text>
</comment>
<name>X1GAZ3_9ZZZZ</name>